<dbReference type="Gene3D" id="1.10.155.10">
    <property type="entry name" value="Chemotaxis receptor methyltransferase CheR, N-terminal domain"/>
    <property type="match status" value="1"/>
</dbReference>
<name>A0A1M4MY37_9RHOB</name>
<feature type="domain" description="CheB-type methylesterase" evidence="8">
    <location>
        <begin position="1"/>
        <end position="187"/>
    </location>
</feature>
<accession>A0A1M4MY37</accession>
<dbReference type="Gene3D" id="3.40.50.180">
    <property type="entry name" value="Methylesterase CheB, C-terminal domain"/>
    <property type="match status" value="1"/>
</dbReference>
<dbReference type="PROSITE" id="PS50122">
    <property type="entry name" value="CHEB"/>
    <property type="match status" value="1"/>
</dbReference>
<dbReference type="PRINTS" id="PR00996">
    <property type="entry name" value="CHERMTFRASE"/>
</dbReference>
<comment type="catalytic activity">
    <reaction evidence="1">
        <text>L-glutamyl-[protein] + S-adenosyl-L-methionine = [protein]-L-glutamate 5-O-methyl ester + S-adenosyl-L-homocysteine</text>
        <dbReference type="Rhea" id="RHEA:24452"/>
        <dbReference type="Rhea" id="RHEA-COMP:10208"/>
        <dbReference type="Rhea" id="RHEA-COMP:10311"/>
        <dbReference type="ChEBI" id="CHEBI:29973"/>
        <dbReference type="ChEBI" id="CHEBI:57856"/>
        <dbReference type="ChEBI" id="CHEBI:59789"/>
        <dbReference type="ChEBI" id="CHEBI:82795"/>
        <dbReference type="EC" id="2.1.1.80"/>
    </reaction>
</comment>
<dbReference type="Pfam" id="PF01339">
    <property type="entry name" value="CheB_methylest"/>
    <property type="match status" value="1"/>
</dbReference>
<dbReference type="SUPFAM" id="SSF52738">
    <property type="entry name" value="Methylesterase CheB, C-terminal domain"/>
    <property type="match status" value="1"/>
</dbReference>
<reference evidence="11" key="1">
    <citation type="submission" date="2016-09" db="EMBL/GenBank/DDBJ databases">
        <authorList>
            <person name="Wibberg D."/>
        </authorList>
    </citation>
    <scope>NUCLEOTIDE SEQUENCE [LARGE SCALE GENOMIC DNA]</scope>
</reference>
<dbReference type="GO" id="GO:0008984">
    <property type="term" value="F:protein-glutamate methylesterase activity"/>
    <property type="evidence" value="ECO:0007669"/>
    <property type="project" value="InterPro"/>
</dbReference>
<dbReference type="SMART" id="SM00138">
    <property type="entry name" value="MeTrc"/>
    <property type="match status" value="1"/>
</dbReference>
<dbReference type="InterPro" id="IPR050903">
    <property type="entry name" value="Bact_Chemotaxis_MeTrfase"/>
</dbReference>
<evidence type="ECO:0000259" key="9">
    <source>
        <dbReference type="PROSITE" id="PS50123"/>
    </source>
</evidence>
<dbReference type="PANTHER" id="PTHR24422:SF10">
    <property type="entry name" value="CHEMOTAXIS PROTEIN METHYLTRANSFERASE 2"/>
    <property type="match status" value="1"/>
</dbReference>
<dbReference type="AlphaFoldDB" id="A0A1M4MY37"/>
<feature type="active site" evidence="6">
    <location>
        <position position="12"/>
    </location>
</feature>
<feature type="active site" evidence="6">
    <location>
        <position position="39"/>
    </location>
</feature>
<dbReference type="RefSeq" id="WP_072706131.1">
    <property type="nucleotide sequence ID" value="NZ_FMJB01000046.1"/>
</dbReference>
<gene>
    <name evidence="10" type="ORF">KARMA_1701</name>
</gene>
<dbReference type="PROSITE" id="PS50123">
    <property type="entry name" value="CHER"/>
    <property type="match status" value="1"/>
</dbReference>
<dbReference type="InterPro" id="IPR029063">
    <property type="entry name" value="SAM-dependent_MTases_sf"/>
</dbReference>
<dbReference type="InterPro" id="IPR022641">
    <property type="entry name" value="CheR_N"/>
</dbReference>
<evidence type="ECO:0000256" key="2">
    <source>
        <dbReference type="ARBA" id="ARBA00012534"/>
    </source>
</evidence>
<dbReference type="SUPFAM" id="SSF47757">
    <property type="entry name" value="Chemotaxis receptor methyltransferase CheR, N-terminal domain"/>
    <property type="match status" value="1"/>
</dbReference>
<evidence type="ECO:0000256" key="1">
    <source>
        <dbReference type="ARBA" id="ARBA00001541"/>
    </source>
</evidence>
<dbReference type="SUPFAM" id="SSF53335">
    <property type="entry name" value="S-adenosyl-L-methionine-dependent methyltransferases"/>
    <property type="match status" value="1"/>
</dbReference>
<dbReference type="EMBL" id="FMJB01000046">
    <property type="protein sequence ID" value="SCM67502.1"/>
    <property type="molecule type" value="Genomic_DNA"/>
</dbReference>
<keyword evidence="11" id="KW-1185">Reference proteome</keyword>
<evidence type="ECO:0000256" key="3">
    <source>
        <dbReference type="ARBA" id="ARBA00022603"/>
    </source>
</evidence>
<feature type="active site" evidence="6">
    <location>
        <position position="136"/>
    </location>
</feature>
<dbReference type="PANTHER" id="PTHR24422">
    <property type="entry name" value="CHEMOTAXIS PROTEIN METHYLTRANSFERASE"/>
    <property type="match status" value="1"/>
</dbReference>
<dbReference type="GO" id="GO:0000156">
    <property type="term" value="F:phosphorelay response regulator activity"/>
    <property type="evidence" value="ECO:0007669"/>
    <property type="project" value="InterPro"/>
</dbReference>
<keyword evidence="4" id="KW-0808">Transferase</keyword>
<dbReference type="InterPro" id="IPR022642">
    <property type="entry name" value="CheR_C"/>
</dbReference>
<dbReference type="GO" id="GO:0006935">
    <property type="term" value="P:chemotaxis"/>
    <property type="evidence" value="ECO:0007669"/>
    <property type="project" value="UniProtKB-UniRule"/>
</dbReference>
<evidence type="ECO:0000259" key="8">
    <source>
        <dbReference type="PROSITE" id="PS50122"/>
    </source>
</evidence>
<evidence type="ECO:0000313" key="10">
    <source>
        <dbReference type="EMBL" id="SCM67502.1"/>
    </source>
</evidence>
<dbReference type="InterPro" id="IPR000673">
    <property type="entry name" value="Sig_transdc_resp-reg_Me-estase"/>
</dbReference>
<sequence>MTENTIVAIGASAGGLEALSEFMAALSTDATLSVIVAQHLAPHNSSVLTQLISRQTSLQVHTLEADVAPAPGTIYITPPNSDVILENGVIRLLKASEKVGPKPSINRLFHSMAKEAERGLPDTNYVAAVFSGTGTDGSEYLSELREAGVIVVVQDPESARYNGMPFAAIHKNQYDLVVTTDRFAELLSMGDLSMLKEVGGGRDFRDSQVLRSITDTVHQETGVDFSDYKRSTTERRVKRRMSALGIKSYEDYFEFMSVNDEEPHALQQELLVPVTEFFRDYQAFEVLRKHLLAYLQQMDPGSTFRAWCVGCSSGQEAYSIAMLASELIDANGMQLGVQIFATDLDEKALADARRAEYDVREISGIPSHVVNRCFVYRDGIYQVKDNLRDMVTFSKHGLGTDAPFSRIDLISCRNLMIYYNATSQATFSRIFRYSLNRGGLLFLGQAEALGEESGFETLDLRAKVFCRSMSANYYSGLSMTLPNFRNPVASDTARKTPPKEATPLADPTLNLLNVLFQKSFIGITDRRKLAYISEKLRHIFKLRTGLVGGTIDDFFESEIADAMKASVSSVSKQHVRMNIVPIEMPDPETGEIRRYYTQAFSVPRNNLGITVAIVFIEGHTDDADVGLSDAHHEIIYLKEALHNAVQELEQANEALQLANEELQSSNEELQSSNEELQTTNEELLTVNDEVLAKSAILNTAQQTLTALRSVMSGDVMVLSQDGEILFGQSTGCAISNKTGALDGLKFSDLRWTIDVGEVTNILFGPAGWGGDAVNMVLGDDDNQCTVVLAAEKQSGSQLISVSFTPISNT</sequence>
<dbReference type="GO" id="GO:0008983">
    <property type="term" value="F:protein-glutamate O-methyltransferase activity"/>
    <property type="evidence" value="ECO:0007669"/>
    <property type="project" value="UniProtKB-EC"/>
</dbReference>
<dbReference type="InterPro" id="IPR035909">
    <property type="entry name" value="CheB_C"/>
</dbReference>
<evidence type="ECO:0000256" key="6">
    <source>
        <dbReference type="PROSITE-ProRule" id="PRU00050"/>
    </source>
</evidence>
<keyword evidence="7" id="KW-0175">Coiled coil</keyword>
<dbReference type="InterPro" id="IPR036804">
    <property type="entry name" value="CheR_N_sf"/>
</dbReference>
<dbReference type="Pfam" id="PF01739">
    <property type="entry name" value="CheR"/>
    <property type="match status" value="1"/>
</dbReference>
<evidence type="ECO:0000313" key="11">
    <source>
        <dbReference type="Proteomes" id="UP000184085"/>
    </source>
</evidence>
<dbReference type="Gene3D" id="3.40.50.150">
    <property type="entry name" value="Vaccinia Virus protein VP39"/>
    <property type="match status" value="1"/>
</dbReference>
<dbReference type="Pfam" id="PF03705">
    <property type="entry name" value="CheR_N"/>
    <property type="match status" value="1"/>
</dbReference>
<keyword evidence="5" id="KW-0949">S-adenosyl-L-methionine</keyword>
<protein>
    <recommendedName>
        <fullName evidence="2">protein-glutamate O-methyltransferase</fullName>
        <ecNumber evidence="2">2.1.1.80</ecNumber>
    </recommendedName>
</protein>
<evidence type="ECO:0000256" key="4">
    <source>
        <dbReference type="ARBA" id="ARBA00022679"/>
    </source>
</evidence>
<dbReference type="Proteomes" id="UP000184085">
    <property type="component" value="Unassembled WGS sequence"/>
</dbReference>
<dbReference type="EC" id="2.1.1.80" evidence="2"/>
<dbReference type="CDD" id="cd16434">
    <property type="entry name" value="CheB-CheR_fusion"/>
    <property type="match status" value="1"/>
</dbReference>
<keyword evidence="6" id="KW-0145">Chemotaxis</keyword>
<keyword evidence="6" id="KW-0378">Hydrolase</keyword>
<organism evidence="10 11">
    <name type="scientific">Donghicola eburneus</name>
    <dbReference type="NCBI Taxonomy" id="393278"/>
    <lineage>
        <taxon>Bacteria</taxon>
        <taxon>Pseudomonadati</taxon>
        <taxon>Pseudomonadota</taxon>
        <taxon>Alphaproteobacteria</taxon>
        <taxon>Rhodobacterales</taxon>
        <taxon>Roseobacteraceae</taxon>
        <taxon>Donghicola</taxon>
    </lineage>
</organism>
<feature type="coiled-coil region" evidence="7">
    <location>
        <begin position="634"/>
        <end position="693"/>
    </location>
</feature>
<keyword evidence="3" id="KW-0489">Methyltransferase</keyword>
<evidence type="ECO:0000256" key="7">
    <source>
        <dbReference type="SAM" id="Coils"/>
    </source>
</evidence>
<dbReference type="GO" id="GO:0005737">
    <property type="term" value="C:cytoplasm"/>
    <property type="evidence" value="ECO:0007669"/>
    <property type="project" value="InterPro"/>
</dbReference>
<evidence type="ECO:0000256" key="5">
    <source>
        <dbReference type="ARBA" id="ARBA00022691"/>
    </source>
</evidence>
<feature type="domain" description="CheR-type methyltransferase" evidence="9">
    <location>
        <begin position="210"/>
        <end position="449"/>
    </location>
</feature>
<proteinExistence type="predicted"/>
<dbReference type="GO" id="GO:0032259">
    <property type="term" value="P:methylation"/>
    <property type="evidence" value="ECO:0007669"/>
    <property type="project" value="UniProtKB-KW"/>
</dbReference>
<dbReference type="InterPro" id="IPR000780">
    <property type="entry name" value="CheR_MeTrfase"/>
</dbReference>